<comment type="similarity">
    <text evidence="2">Belongs to the autoinducer-2 exporter (AI-2E) (TC 2.A.86) family.</text>
</comment>
<feature type="transmembrane region" description="Helical" evidence="6">
    <location>
        <begin position="199"/>
        <end position="229"/>
    </location>
</feature>
<dbReference type="PANTHER" id="PTHR21716">
    <property type="entry name" value="TRANSMEMBRANE PROTEIN"/>
    <property type="match status" value="1"/>
</dbReference>
<reference evidence="7 8" key="1">
    <citation type="submission" date="2023-12" db="EMBL/GenBank/DDBJ databases">
        <title>Baltic Sea Cyanobacteria.</title>
        <authorList>
            <person name="Delbaje E."/>
            <person name="Fewer D.P."/>
            <person name="Shishido T.K."/>
        </authorList>
    </citation>
    <scope>NUCLEOTIDE SEQUENCE [LARGE SCALE GENOMIC DNA]</scope>
    <source>
        <strain evidence="7 8">UHCC 0139</strain>
    </source>
</reference>
<evidence type="ECO:0000256" key="5">
    <source>
        <dbReference type="ARBA" id="ARBA00023136"/>
    </source>
</evidence>
<feature type="transmembrane region" description="Helical" evidence="6">
    <location>
        <begin position="58"/>
        <end position="81"/>
    </location>
</feature>
<feature type="transmembrane region" description="Helical" evidence="6">
    <location>
        <begin position="146"/>
        <end position="174"/>
    </location>
</feature>
<feature type="transmembrane region" description="Helical" evidence="6">
    <location>
        <begin position="249"/>
        <end position="268"/>
    </location>
</feature>
<evidence type="ECO:0000313" key="7">
    <source>
        <dbReference type="EMBL" id="MEA5390491.1"/>
    </source>
</evidence>
<evidence type="ECO:0000256" key="4">
    <source>
        <dbReference type="ARBA" id="ARBA00022989"/>
    </source>
</evidence>
<dbReference type="RefSeq" id="WP_323304590.1">
    <property type="nucleotide sequence ID" value="NZ_JAYGHX010000002.1"/>
</dbReference>
<gene>
    <name evidence="7" type="ORF">VB738_04360</name>
</gene>
<protein>
    <submittedName>
        <fullName evidence="7">AI-2E family transporter</fullName>
    </submittedName>
</protein>
<dbReference type="Pfam" id="PF01594">
    <property type="entry name" value="AI-2E_transport"/>
    <property type="match status" value="1"/>
</dbReference>
<evidence type="ECO:0000256" key="1">
    <source>
        <dbReference type="ARBA" id="ARBA00004141"/>
    </source>
</evidence>
<evidence type="ECO:0000256" key="3">
    <source>
        <dbReference type="ARBA" id="ARBA00022692"/>
    </source>
</evidence>
<evidence type="ECO:0000256" key="2">
    <source>
        <dbReference type="ARBA" id="ARBA00009773"/>
    </source>
</evidence>
<comment type="subcellular location">
    <subcellularLocation>
        <location evidence="1">Membrane</location>
        <topology evidence="1">Multi-pass membrane protein</topology>
    </subcellularLocation>
</comment>
<keyword evidence="4 6" id="KW-1133">Transmembrane helix</keyword>
<comment type="caution">
    <text evidence="7">The sequence shown here is derived from an EMBL/GenBank/DDBJ whole genome shotgun (WGS) entry which is preliminary data.</text>
</comment>
<feature type="transmembrane region" description="Helical" evidence="6">
    <location>
        <begin position="275"/>
        <end position="293"/>
    </location>
</feature>
<dbReference type="PANTHER" id="PTHR21716:SF62">
    <property type="entry name" value="TRANSPORT PROTEIN YDBI-RELATED"/>
    <property type="match status" value="1"/>
</dbReference>
<evidence type="ECO:0000313" key="8">
    <source>
        <dbReference type="Proteomes" id="UP001304461"/>
    </source>
</evidence>
<evidence type="ECO:0000256" key="6">
    <source>
        <dbReference type="SAM" id="Phobius"/>
    </source>
</evidence>
<dbReference type="EMBL" id="JAYGHX010000002">
    <property type="protein sequence ID" value="MEA5390491.1"/>
    <property type="molecule type" value="Genomic_DNA"/>
</dbReference>
<feature type="transmembrane region" description="Helical" evidence="6">
    <location>
        <begin position="29"/>
        <end position="46"/>
    </location>
</feature>
<proteinExistence type="inferred from homology"/>
<dbReference type="Proteomes" id="UP001304461">
    <property type="component" value="Unassembled WGS sequence"/>
</dbReference>
<accession>A0ABU5RRV2</accession>
<feature type="transmembrane region" description="Helical" evidence="6">
    <location>
        <begin position="313"/>
        <end position="338"/>
    </location>
</feature>
<keyword evidence="5 6" id="KW-0472">Membrane</keyword>
<sequence length="357" mass="38165">MKFGQWLGLIALLAALVLLWSLRDALILLFAAVVLAMALCTLVGAIRERIGVARPIALLLALLLVSLVVLVVATVVIPPFIAEFRELLLQVPRAWAELLKLLRQALEGASQMVYGRRDGSLDWLKSTLSIPATLPPDLLGRLGGGAIGLVGVAGNLGAGLLQTLFVVAVSLMVASQPTGYREALLLLAPSFYRRRLRQVLVACGTALSSWMVGVLISSVCVGLLAAIGLSLLGVKLVAANALLAGLLNIIPNVGPTLSTVFPMSVALLDAPWKALAVLVTYVIIQNLESYVITPSVMHHQLQLLPGLTLTAQLLFTLLFGPLGLLLALPLAVCLQVLLRDVLIHDILDPWKRERRQT</sequence>
<keyword evidence="3 6" id="KW-0812">Transmembrane</keyword>
<dbReference type="InterPro" id="IPR002549">
    <property type="entry name" value="AI-2E-like"/>
</dbReference>
<organism evidence="7 8">
    <name type="scientific">Cyanobium gracile UHCC 0139</name>
    <dbReference type="NCBI Taxonomy" id="3110308"/>
    <lineage>
        <taxon>Bacteria</taxon>
        <taxon>Bacillati</taxon>
        <taxon>Cyanobacteriota</taxon>
        <taxon>Cyanophyceae</taxon>
        <taxon>Synechococcales</taxon>
        <taxon>Prochlorococcaceae</taxon>
        <taxon>Cyanobium</taxon>
    </lineage>
</organism>
<keyword evidence="8" id="KW-1185">Reference proteome</keyword>
<name>A0ABU5RRV2_9CYAN</name>